<proteinExistence type="predicted"/>
<protein>
    <submittedName>
        <fullName evidence="2">Uncharacterized protein</fullName>
    </submittedName>
</protein>
<evidence type="ECO:0000313" key="3">
    <source>
        <dbReference type="Proteomes" id="UP000070578"/>
    </source>
</evidence>
<accession>A0A139BSM7</accession>
<organism evidence="2 3">
    <name type="scientific">Candidatus Gallionella acididurans</name>
    <dbReference type="NCBI Taxonomy" id="1796491"/>
    <lineage>
        <taxon>Bacteria</taxon>
        <taxon>Pseudomonadati</taxon>
        <taxon>Pseudomonadota</taxon>
        <taxon>Betaproteobacteria</taxon>
        <taxon>Nitrosomonadales</taxon>
        <taxon>Gallionellaceae</taxon>
        <taxon>Gallionella</taxon>
    </lineage>
</organism>
<reference evidence="2 3" key="2">
    <citation type="submission" date="2016-03" db="EMBL/GenBank/DDBJ databases">
        <title>New uncultured bacterium of the family Gallionellaceae from acid mine drainage: description and reconstruction of genome based on metagenomic analysis of microbial community.</title>
        <authorList>
            <person name="Kadnikov V."/>
            <person name="Ivasenko D."/>
            <person name="Beletsky A."/>
            <person name="Mardanov A."/>
            <person name="Danilova E."/>
            <person name="Pimenov N."/>
            <person name="Karnachuk O."/>
            <person name="Ravin N."/>
        </authorList>
    </citation>
    <scope>NUCLEOTIDE SEQUENCE [LARGE SCALE GENOMIC DNA]</scope>
    <source>
        <strain evidence="2">ShG14-8</strain>
    </source>
</reference>
<sequence>MREMDQGVHLKCCATNLIQSSGGYSLNEQAGMDRIQPSKFCTAVELRIQQRTREIIIVNLKPAAPVSGRILAALVIASVLVSSCGGGGGGSPTPSAPCVGSVPGTQTPPAPNGSNIIPVVIDAGPVSGTREINVAYVSVQVCPPGTSPPASTCQTIHHVQLDTGSSGLRLLGSQFTSTNFPQVTTTPGGPAIGECAAFVIGTTWGSVRYADIYLGGEVAKNVPFQDIGDTTWGYSTPPPDCSNMGVIQNTQASMGSNGLLGVGLFKNDCDACITAAPPIPAAYYTCASTSCTSTMVTANQVVQNPVADFAQDNNGVQINLPAVPSAGTNTILNGSLIFGIGTQTNNSLPGTASVFDTDQYGNIITTYKGTSMNGSYLDSGSNALFFNDATIATCSTNYWAYCPTPSPLALSAINTAASGSPSGTVCFSVVGLDPIGANVVAANIGGPGTNNTFDWGLSFFFGRPVFTAISGAITPAGTGPYFAY</sequence>
<dbReference type="Proteomes" id="UP000070578">
    <property type="component" value="Unassembled WGS sequence"/>
</dbReference>
<evidence type="ECO:0000256" key="1">
    <source>
        <dbReference type="SAM" id="MobiDB-lite"/>
    </source>
</evidence>
<dbReference type="EMBL" id="LSLI01000046">
    <property type="protein sequence ID" value="KXS31996.1"/>
    <property type="molecule type" value="Genomic_DNA"/>
</dbReference>
<reference evidence="2 3" key="1">
    <citation type="submission" date="2016-02" db="EMBL/GenBank/DDBJ databases">
        <authorList>
            <person name="Wen L."/>
            <person name="He K."/>
            <person name="Yang H."/>
        </authorList>
    </citation>
    <scope>NUCLEOTIDE SEQUENCE [LARGE SCALE GENOMIC DNA]</scope>
    <source>
        <strain evidence="2">ShG14-8</strain>
    </source>
</reference>
<evidence type="ECO:0000313" key="2">
    <source>
        <dbReference type="EMBL" id="KXS31996.1"/>
    </source>
</evidence>
<dbReference type="InterPro" id="IPR021847">
    <property type="entry name" value="DUF3443"/>
</dbReference>
<feature type="region of interest" description="Disordered" evidence="1">
    <location>
        <begin position="92"/>
        <end position="113"/>
    </location>
</feature>
<gene>
    <name evidence="2" type="ORF">AWT59_1864</name>
</gene>
<comment type="caution">
    <text evidence="2">The sequence shown here is derived from an EMBL/GenBank/DDBJ whole genome shotgun (WGS) entry which is preliminary data.</text>
</comment>
<name>A0A139BSM7_9PROT</name>
<dbReference type="AlphaFoldDB" id="A0A139BSM7"/>
<dbReference type="Pfam" id="PF11925">
    <property type="entry name" value="DUF3443"/>
    <property type="match status" value="1"/>
</dbReference>